<dbReference type="AlphaFoldDB" id="A0A518BL80"/>
<dbReference type="EMBL" id="CP036287">
    <property type="protein sequence ID" value="QDU67718.1"/>
    <property type="molecule type" value="Genomic_DNA"/>
</dbReference>
<keyword evidence="3" id="KW-1185">Reference proteome</keyword>
<organism evidence="2 3">
    <name type="scientific">Engelhardtia mirabilis</name>
    <dbReference type="NCBI Taxonomy" id="2528011"/>
    <lineage>
        <taxon>Bacteria</taxon>
        <taxon>Pseudomonadati</taxon>
        <taxon>Planctomycetota</taxon>
        <taxon>Planctomycetia</taxon>
        <taxon>Planctomycetia incertae sedis</taxon>
        <taxon>Engelhardtia</taxon>
    </lineage>
</organism>
<dbReference type="KEGG" id="pbap:Pla133_28060"/>
<evidence type="ECO:0000259" key="1">
    <source>
        <dbReference type="Pfam" id="PF09356"/>
    </source>
</evidence>
<dbReference type="InterPro" id="IPR011928">
    <property type="entry name" value="Phage_phiJL001_Gp84"/>
</dbReference>
<protein>
    <recommendedName>
        <fullName evidence="1">Bacteriophage phiJL001 Gp84 C-terminal domain-containing protein</fullName>
    </recommendedName>
</protein>
<dbReference type="InterPro" id="IPR018964">
    <property type="entry name" value="Phage_phiJL001_Gp84_C"/>
</dbReference>
<evidence type="ECO:0000313" key="2">
    <source>
        <dbReference type="EMBL" id="QDU67718.1"/>
    </source>
</evidence>
<dbReference type="Pfam" id="PF09931">
    <property type="entry name" value="Phage_phiJL001_Gp84_N"/>
    <property type="match status" value="1"/>
</dbReference>
<feature type="domain" description="Bacteriophage phiJL001 Gp84 C-terminal" evidence="1">
    <location>
        <begin position="196"/>
        <end position="275"/>
    </location>
</feature>
<dbReference type="Pfam" id="PF09356">
    <property type="entry name" value="Phage_BR0599"/>
    <property type="match status" value="1"/>
</dbReference>
<reference evidence="2 3" key="1">
    <citation type="submission" date="2019-02" db="EMBL/GenBank/DDBJ databases">
        <title>Deep-cultivation of Planctomycetes and their phenomic and genomic characterization uncovers novel biology.</title>
        <authorList>
            <person name="Wiegand S."/>
            <person name="Jogler M."/>
            <person name="Boedeker C."/>
            <person name="Pinto D."/>
            <person name="Vollmers J."/>
            <person name="Rivas-Marin E."/>
            <person name="Kohn T."/>
            <person name="Peeters S.H."/>
            <person name="Heuer A."/>
            <person name="Rast P."/>
            <person name="Oberbeckmann S."/>
            <person name="Bunk B."/>
            <person name="Jeske O."/>
            <person name="Meyerdierks A."/>
            <person name="Storesund J.E."/>
            <person name="Kallscheuer N."/>
            <person name="Luecker S."/>
            <person name="Lage O.M."/>
            <person name="Pohl T."/>
            <person name="Merkel B.J."/>
            <person name="Hornburger P."/>
            <person name="Mueller R.-W."/>
            <person name="Bruemmer F."/>
            <person name="Labrenz M."/>
            <person name="Spormann A.M."/>
            <person name="Op den Camp H."/>
            <person name="Overmann J."/>
            <person name="Amann R."/>
            <person name="Jetten M.S.M."/>
            <person name="Mascher T."/>
            <person name="Medema M.H."/>
            <person name="Devos D.P."/>
            <person name="Kaster A.-K."/>
            <person name="Ovreas L."/>
            <person name="Rohde M."/>
            <person name="Galperin M.Y."/>
            <person name="Jogler C."/>
        </authorList>
    </citation>
    <scope>NUCLEOTIDE SEQUENCE [LARGE SCALE GENOMIC DNA]</scope>
    <source>
        <strain evidence="2 3">Pla133</strain>
    </source>
</reference>
<proteinExistence type="predicted"/>
<dbReference type="Proteomes" id="UP000316921">
    <property type="component" value="Chromosome"/>
</dbReference>
<dbReference type="NCBIfam" id="TIGR02218">
    <property type="entry name" value="phg_TIGR02218"/>
    <property type="match status" value="1"/>
</dbReference>
<name>A0A518BL80_9BACT</name>
<gene>
    <name evidence="2" type="ORF">Pla133_28060</name>
</gene>
<sequence length="283" mass="30752">MQEIAQSRVQRPALCYIVARRDGQTLAITNASKVIPWSGWRFIPTASAQDSAVEQETGMAPGTLDLGGVISSDLITDDDLDAGRYNDARITRYLFDFEHVWLGPLTTDVFHVATVERTGSYWTAQTTSLAGKLDRKVGGRYQRTCDHPELGDPVKCRADIAPLSLYARAITAVDASAARRVCTVDTALGSGFATDRFTFGKLIVRRGNNHGISRKIAAWSDSTKVVQLASLMPLPLEVGDVVDLIVGCARDFITCRDDFGNAINFGGNDRMPGPDEILKPATS</sequence>
<accession>A0A518BL80</accession>
<evidence type="ECO:0000313" key="3">
    <source>
        <dbReference type="Proteomes" id="UP000316921"/>
    </source>
</evidence>